<dbReference type="Gene3D" id="3.40.50.10580">
    <property type="entry name" value="ATPase, V1 complex, subunit F"/>
    <property type="match status" value="1"/>
</dbReference>
<keyword evidence="8" id="KW-1185">Reference proteome</keyword>
<dbReference type="Pfam" id="PF01990">
    <property type="entry name" value="ATP-synt_F"/>
    <property type="match status" value="1"/>
</dbReference>
<evidence type="ECO:0000256" key="4">
    <source>
        <dbReference type="ARBA" id="ARBA00023065"/>
    </source>
</evidence>
<dbReference type="GO" id="GO:0046961">
    <property type="term" value="F:proton-transporting ATPase activity, rotational mechanism"/>
    <property type="evidence" value="ECO:0007669"/>
    <property type="project" value="InterPro"/>
</dbReference>
<dbReference type="PIRSF" id="PIRSF015945">
    <property type="entry name" value="ATPase_V1_F_euk"/>
    <property type="match status" value="1"/>
</dbReference>
<proteinExistence type="inferred from homology"/>
<dbReference type="InterPro" id="IPR005772">
    <property type="entry name" value="ATPase_V1-cplx_fsu_euk"/>
</dbReference>
<dbReference type="InterPro" id="IPR008218">
    <property type="entry name" value="ATPase_V1-cplx_f_g_su"/>
</dbReference>
<evidence type="ECO:0000256" key="6">
    <source>
        <dbReference type="PIRNR" id="PIRNR015945"/>
    </source>
</evidence>
<dbReference type="OrthoDB" id="10261947at2759"/>
<comment type="similarity">
    <text evidence="1 6">Belongs to the V-ATPase F subunit family.</text>
</comment>
<reference evidence="7 8" key="1">
    <citation type="submission" date="2019-05" db="EMBL/GenBank/DDBJ databases">
        <title>Another draft genome of Portunus trituberculatus and its Hox gene families provides insights of decapod evolution.</title>
        <authorList>
            <person name="Jeong J.-H."/>
            <person name="Song I."/>
            <person name="Kim S."/>
            <person name="Choi T."/>
            <person name="Kim D."/>
            <person name="Ryu S."/>
            <person name="Kim W."/>
        </authorList>
    </citation>
    <scope>NUCLEOTIDE SEQUENCE [LARGE SCALE GENOMIC DNA]</scope>
    <source>
        <tissue evidence="7">Muscle</tissue>
    </source>
</reference>
<accession>A0A5B7CZ12</accession>
<protein>
    <recommendedName>
        <fullName evidence="6">V-type proton ATPase subunit F</fullName>
    </recommendedName>
</protein>
<sequence>MSVAAAQGKLIAVIGDEDTCVGFLLGGIGEMNKKREPNFLVVDKNTSVQEIEACYKKFMKRDDIDIILINQNIAEQIRHVIDSDNDNPLPAVLEIPSKDHPYDPTKDSVLRRAKGLYSADDMR</sequence>
<keyword evidence="4 6" id="KW-0406">Ion transport</keyword>
<dbReference type="PANTHER" id="PTHR13861:SF2">
    <property type="entry name" value="V-TYPE PROTON ATPASE SUBUNIT F"/>
    <property type="match status" value="1"/>
</dbReference>
<dbReference type="EMBL" id="VSRR010000342">
    <property type="protein sequence ID" value="MPC14295.1"/>
    <property type="molecule type" value="Genomic_DNA"/>
</dbReference>
<evidence type="ECO:0000256" key="3">
    <source>
        <dbReference type="ARBA" id="ARBA00022781"/>
    </source>
</evidence>
<evidence type="ECO:0000313" key="7">
    <source>
        <dbReference type="EMBL" id="MPC14295.1"/>
    </source>
</evidence>
<dbReference type="FunFam" id="3.40.50.10580:FF:000001">
    <property type="entry name" value="V-type proton ATPase subunit F"/>
    <property type="match status" value="1"/>
</dbReference>
<evidence type="ECO:0000256" key="5">
    <source>
        <dbReference type="ARBA" id="ARBA00045737"/>
    </source>
</evidence>
<keyword evidence="3 6" id="KW-0375">Hydrogen ion transport</keyword>
<comment type="subunit">
    <text evidence="6">V-ATPase is a heteromultimeric enzyme made up of two complexes: the ATP-hydrolytic V1 complex and the proton translocation V0 complex.</text>
</comment>
<keyword evidence="2 6" id="KW-0813">Transport</keyword>
<dbReference type="AlphaFoldDB" id="A0A5B7CZ12"/>
<dbReference type="InterPro" id="IPR036906">
    <property type="entry name" value="ATPase_V1_fsu_sf"/>
</dbReference>
<dbReference type="Proteomes" id="UP000324222">
    <property type="component" value="Unassembled WGS sequence"/>
</dbReference>
<comment type="caution">
    <text evidence="7">The sequence shown here is derived from an EMBL/GenBank/DDBJ whole genome shotgun (WGS) entry which is preliminary data.</text>
</comment>
<evidence type="ECO:0000256" key="1">
    <source>
        <dbReference type="ARBA" id="ARBA00010148"/>
    </source>
</evidence>
<dbReference type="GO" id="GO:0033180">
    <property type="term" value="C:proton-transporting V-type ATPase, V1 domain"/>
    <property type="evidence" value="ECO:0007669"/>
    <property type="project" value="InterPro"/>
</dbReference>
<gene>
    <name evidence="7" type="ORF">E2C01_007058</name>
</gene>
<evidence type="ECO:0000313" key="8">
    <source>
        <dbReference type="Proteomes" id="UP000324222"/>
    </source>
</evidence>
<evidence type="ECO:0000256" key="2">
    <source>
        <dbReference type="ARBA" id="ARBA00022448"/>
    </source>
</evidence>
<comment type="function">
    <text evidence="5">Subunit of the V1 complex of vacuolar(H+)-ATPase (V-ATPase), a multisubunit enzyme composed of a peripheral complex (V1) that hydrolyzes ATP and a membrane integral complex (V0) that translocates protons. V-ATPase is responsible for acidifying and maintaining the pH of intracellular compartments and in some cell types, is targeted to the plasma membrane, where it is responsible for acidifying the extracellular environment.</text>
</comment>
<dbReference type="PANTHER" id="PTHR13861">
    <property type="entry name" value="VACUOLAR ATP SYNTHASE SUBUNIT F"/>
    <property type="match status" value="1"/>
</dbReference>
<dbReference type="NCBIfam" id="TIGR01101">
    <property type="entry name" value="V_ATP_synt_F"/>
    <property type="match status" value="1"/>
</dbReference>
<dbReference type="SUPFAM" id="SSF159468">
    <property type="entry name" value="AtpF-like"/>
    <property type="match status" value="1"/>
</dbReference>
<organism evidence="7 8">
    <name type="scientific">Portunus trituberculatus</name>
    <name type="common">Swimming crab</name>
    <name type="synonym">Neptunus trituberculatus</name>
    <dbReference type="NCBI Taxonomy" id="210409"/>
    <lineage>
        <taxon>Eukaryota</taxon>
        <taxon>Metazoa</taxon>
        <taxon>Ecdysozoa</taxon>
        <taxon>Arthropoda</taxon>
        <taxon>Crustacea</taxon>
        <taxon>Multicrustacea</taxon>
        <taxon>Malacostraca</taxon>
        <taxon>Eumalacostraca</taxon>
        <taxon>Eucarida</taxon>
        <taxon>Decapoda</taxon>
        <taxon>Pleocyemata</taxon>
        <taxon>Brachyura</taxon>
        <taxon>Eubrachyura</taxon>
        <taxon>Portunoidea</taxon>
        <taxon>Portunidae</taxon>
        <taxon>Portuninae</taxon>
        <taxon>Portunus</taxon>
    </lineage>
</organism>
<name>A0A5B7CZ12_PORTR</name>